<reference evidence="4 5" key="1">
    <citation type="journal article" date="2008" name="J. Bacteriol.">
        <title>Insights into plant cell wall degradation from the genome sequence of the soil bacterium Cellvibrio japonicus.</title>
        <authorList>
            <person name="Deboy R.T."/>
            <person name="Mongodin E.F."/>
            <person name="Fouts D.E."/>
            <person name="Tailford L.E."/>
            <person name="Khouri H."/>
            <person name="Emerson J.B."/>
            <person name="Mohamoud Y."/>
            <person name="Watkins K."/>
            <person name="Henrissat B."/>
            <person name="Gilbert H.J."/>
            <person name="Nelson K.E."/>
        </authorList>
    </citation>
    <scope>NUCLEOTIDE SEQUENCE [LARGE SCALE GENOMIC DNA]</scope>
    <source>
        <strain evidence="4 5">Ueda107</strain>
    </source>
</reference>
<proteinExistence type="predicted"/>
<dbReference type="PANTHER" id="PTHR13504:SF38">
    <property type="entry name" value="FIDO DOMAIN-CONTAINING PROTEIN"/>
    <property type="match status" value="1"/>
</dbReference>
<dbReference type="KEGG" id="cja:CJA_1245"/>
<name>B3PCC9_CELJU</name>
<keyword evidence="2" id="KW-0067">ATP-binding</keyword>
<dbReference type="InterPro" id="IPR036597">
    <property type="entry name" value="Fido-like_dom_sf"/>
</dbReference>
<evidence type="ECO:0000313" key="5">
    <source>
        <dbReference type="Proteomes" id="UP000001036"/>
    </source>
</evidence>
<dbReference type="eggNOG" id="COG3177">
    <property type="taxonomic scope" value="Bacteria"/>
</dbReference>
<dbReference type="InterPro" id="IPR040198">
    <property type="entry name" value="Fido_containing"/>
</dbReference>
<evidence type="ECO:0000259" key="3">
    <source>
        <dbReference type="PROSITE" id="PS51459"/>
    </source>
</evidence>
<sequence length="455" mass="52958">MIKRPPSSDQLPKSAWAWISEYQPERRLEYLDFYTVVDSKGRYLPFDEFRHRIPKGLAVDIAWALTKEARSRTRQWILGLGEPARFCYYNDIPAIQKTKTLVDQATTTAALAWANRKIGEEQNFSYMLEDLIEDEAISSSQLEGAATTTLVAREMIKRRREPRTMDERMILGNFRMMRYVWDKRSLPLTTELIRELHAIGVAGIDDEKYRPGIFRSADNVVVEDSDGNIVHQPPIWTGLEDRLNRLCHWVNTDHDEIESQNYIHPLIKAISIHFAIGYEHPFNDGNGRVARALFYWFLFKKDYGAFRYISISNLLKEAATQYGKSYLYTETDEMDLTYFVDYQCSVIMRAIAAFKGHCQRTIEDIERFNKWLFNAGIYAKLTEKQKIVFQVAKGNSNSIFTARYVEERLGCSYNTAASVLNGLVDLELFEKRKDGKEWVYRLRSKNDIQNSWTAS</sequence>
<dbReference type="HOGENOM" id="CLU_038572_0_0_6"/>
<keyword evidence="5" id="KW-1185">Reference proteome</keyword>
<dbReference type="STRING" id="498211.CJA_1245"/>
<dbReference type="RefSeq" id="WP_012486888.1">
    <property type="nucleotide sequence ID" value="NC_010995.1"/>
</dbReference>
<dbReference type="Proteomes" id="UP000001036">
    <property type="component" value="Chromosome"/>
</dbReference>
<gene>
    <name evidence="4" type="ordered locus">CJA_1245</name>
</gene>
<evidence type="ECO:0000313" key="4">
    <source>
        <dbReference type="EMBL" id="ACE85840.1"/>
    </source>
</evidence>
<evidence type="ECO:0000256" key="1">
    <source>
        <dbReference type="PIRSR" id="PIRSR640198-1"/>
    </source>
</evidence>
<dbReference type="SUPFAM" id="SSF140931">
    <property type="entry name" value="Fic-like"/>
    <property type="match status" value="1"/>
</dbReference>
<feature type="active site" evidence="1">
    <location>
        <position position="280"/>
    </location>
</feature>
<dbReference type="Pfam" id="PF02661">
    <property type="entry name" value="Fic"/>
    <property type="match status" value="1"/>
</dbReference>
<dbReference type="OrthoDB" id="9807853at2"/>
<dbReference type="GO" id="GO:0005524">
    <property type="term" value="F:ATP binding"/>
    <property type="evidence" value="ECO:0007669"/>
    <property type="project" value="UniProtKB-KW"/>
</dbReference>
<dbReference type="AlphaFoldDB" id="B3PCC9"/>
<evidence type="ECO:0000256" key="2">
    <source>
        <dbReference type="PIRSR" id="PIRSR640198-2"/>
    </source>
</evidence>
<dbReference type="PANTHER" id="PTHR13504">
    <property type="entry name" value="FIDO DOMAIN-CONTAINING PROTEIN DDB_G0283145"/>
    <property type="match status" value="1"/>
</dbReference>
<dbReference type="PROSITE" id="PS51459">
    <property type="entry name" value="FIDO"/>
    <property type="match status" value="1"/>
</dbReference>
<dbReference type="Gene3D" id="1.10.3290.10">
    <property type="entry name" value="Fido-like domain"/>
    <property type="match status" value="1"/>
</dbReference>
<dbReference type="EMBL" id="CP000934">
    <property type="protein sequence ID" value="ACE85840.1"/>
    <property type="molecule type" value="Genomic_DNA"/>
</dbReference>
<protein>
    <submittedName>
        <fullName evidence="4">Fic family protein</fullName>
    </submittedName>
</protein>
<feature type="binding site" evidence="2">
    <location>
        <begin position="284"/>
        <end position="291"/>
    </location>
    <ligand>
        <name>ATP</name>
        <dbReference type="ChEBI" id="CHEBI:30616"/>
    </ligand>
</feature>
<accession>B3PCC9</accession>
<keyword evidence="2" id="KW-0547">Nucleotide-binding</keyword>
<organism evidence="4 5">
    <name type="scientific">Cellvibrio japonicus (strain Ueda107)</name>
    <name type="common">Pseudomonas fluorescens subsp. cellulosa</name>
    <dbReference type="NCBI Taxonomy" id="498211"/>
    <lineage>
        <taxon>Bacteria</taxon>
        <taxon>Pseudomonadati</taxon>
        <taxon>Pseudomonadota</taxon>
        <taxon>Gammaproteobacteria</taxon>
        <taxon>Cellvibrionales</taxon>
        <taxon>Cellvibrionaceae</taxon>
        <taxon>Cellvibrio</taxon>
    </lineage>
</organism>
<dbReference type="InterPro" id="IPR003812">
    <property type="entry name" value="Fido"/>
</dbReference>
<feature type="domain" description="Fido" evidence="3">
    <location>
        <begin position="188"/>
        <end position="345"/>
    </location>
</feature>